<reference evidence="3" key="1">
    <citation type="submission" date="2006-12" db="EMBL/GenBank/DDBJ databases">
        <title>Complete sequence of chromosome 1 of Verminephrobacter eiseniae EF01-2.</title>
        <authorList>
            <person name="Copeland A."/>
            <person name="Lucas S."/>
            <person name="Lapidus A."/>
            <person name="Barry K."/>
            <person name="Detter J.C."/>
            <person name="Glavina del Rio T."/>
            <person name="Dalin E."/>
            <person name="Tice H."/>
            <person name="Pitluck S."/>
            <person name="Chertkov O."/>
            <person name="Brettin T."/>
            <person name="Bruce D."/>
            <person name="Han C."/>
            <person name="Tapia R."/>
            <person name="Gilna P."/>
            <person name="Schmutz J."/>
            <person name="Larimer F."/>
            <person name="Land M."/>
            <person name="Hauser L."/>
            <person name="Kyrpides N."/>
            <person name="Kim E."/>
            <person name="Stahl D."/>
            <person name="Richardson P."/>
        </authorList>
    </citation>
    <scope>NUCLEOTIDE SEQUENCE [LARGE SCALE GENOMIC DNA]</scope>
    <source>
        <strain evidence="3">EF01-2</strain>
    </source>
</reference>
<dbReference type="Gene3D" id="3.30.300.130">
    <property type="entry name" value="Fe-S cluster assembly (FSCA)"/>
    <property type="match status" value="1"/>
</dbReference>
<accession>A1WR50</accession>
<dbReference type="KEGG" id="vei:Veis_4404"/>
<protein>
    <recommendedName>
        <fullName evidence="1">MIP18 family-like domain-containing protein</fullName>
    </recommendedName>
</protein>
<evidence type="ECO:0000313" key="3">
    <source>
        <dbReference type="Proteomes" id="UP000000374"/>
    </source>
</evidence>
<dbReference type="InterPro" id="IPR034904">
    <property type="entry name" value="FSCA_dom_sf"/>
</dbReference>
<name>A1WR50_VEREI</name>
<keyword evidence="3" id="KW-1185">Reference proteome</keyword>
<dbReference type="Pfam" id="PF01883">
    <property type="entry name" value="FeS_assembly_P"/>
    <property type="match status" value="1"/>
</dbReference>
<evidence type="ECO:0000313" key="2">
    <source>
        <dbReference type="EMBL" id="ABM60107.1"/>
    </source>
</evidence>
<dbReference type="InterPro" id="IPR002744">
    <property type="entry name" value="MIP18-like"/>
</dbReference>
<gene>
    <name evidence="2" type="ordered locus">Veis_4404</name>
</gene>
<proteinExistence type="predicted"/>
<dbReference type="HOGENOM" id="CLU_070077_0_0_4"/>
<dbReference type="AlphaFoldDB" id="A1WR50"/>
<organism evidence="2 3">
    <name type="scientific">Verminephrobacter eiseniae (strain EF01-2)</name>
    <dbReference type="NCBI Taxonomy" id="391735"/>
    <lineage>
        <taxon>Bacteria</taxon>
        <taxon>Pseudomonadati</taxon>
        <taxon>Pseudomonadota</taxon>
        <taxon>Betaproteobacteria</taxon>
        <taxon>Burkholderiales</taxon>
        <taxon>Comamonadaceae</taxon>
        <taxon>Verminephrobacter</taxon>
    </lineage>
</organism>
<dbReference type="eggNOG" id="COG2151">
    <property type="taxonomic scope" value="Bacteria"/>
</dbReference>
<sequence>MKTPKTPMTTANATAAVDRPSTRIAEVWDRLASVTDPELDESVTGLGFVTHVEVDAAGAVQIGFRLPTYWCAANFAFLMADDMRVAVAGLPWVTNVAIELADHMYAGEINRGVAAGRSFQDSFGAQASGELDGIRRTFMVKAFQRRQEALLTSLLEHGHEPARLVRMSVAELAGLPGDCASRRLVERYLERRTVVASGANAAAQANETAFVDARGALLDADGLGAYLRALRRVGVNAQFNSALCRGLLAARYGDAAAPQAGIEPVHFVSAGDWKETVEATRSGNASA</sequence>
<evidence type="ECO:0000259" key="1">
    <source>
        <dbReference type="Pfam" id="PF01883"/>
    </source>
</evidence>
<feature type="domain" description="MIP18 family-like" evidence="1">
    <location>
        <begin position="25"/>
        <end position="97"/>
    </location>
</feature>
<dbReference type="STRING" id="391735.Veis_4404"/>
<dbReference type="Proteomes" id="UP000000374">
    <property type="component" value="Chromosome"/>
</dbReference>
<dbReference type="SUPFAM" id="SSF117916">
    <property type="entry name" value="Fe-S cluster assembly (FSCA) domain-like"/>
    <property type="match status" value="1"/>
</dbReference>
<dbReference type="EMBL" id="CP000542">
    <property type="protein sequence ID" value="ABM60107.1"/>
    <property type="molecule type" value="Genomic_DNA"/>
</dbReference>